<organism evidence="1 2">
    <name type="scientific">Salinivibrio costicola subsp. alcaliphilus</name>
    <dbReference type="NCBI Taxonomy" id="272773"/>
    <lineage>
        <taxon>Bacteria</taxon>
        <taxon>Pseudomonadati</taxon>
        <taxon>Pseudomonadota</taxon>
        <taxon>Gammaproteobacteria</taxon>
        <taxon>Vibrionales</taxon>
        <taxon>Vibrionaceae</taxon>
        <taxon>Salinivibrio</taxon>
    </lineage>
</organism>
<dbReference type="Pfam" id="PF14175">
    <property type="entry name" value="YaaC"/>
    <property type="match status" value="1"/>
</dbReference>
<evidence type="ECO:0000313" key="1">
    <source>
        <dbReference type="EMBL" id="OOF32609.1"/>
    </source>
</evidence>
<keyword evidence="2" id="KW-1185">Reference proteome</keyword>
<accession>A0ABX3KM73</accession>
<proteinExistence type="predicted"/>
<dbReference type="EMBL" id="MUFR01000092">
    <property type="protein sequence ID" value="OOF32609.1"/>
    <property type="molecule type" value="Genomic_DNA"/>
</dbReference>
<name>A0ABX3KM73_SALCS</name>
<dbReference type="Proteomes" id="UP000189431">
    <property type="component" value="Unassembled WGS sequence"/>
</dbReference>
<sequence length="345" mass="39506">MELKLGFRDISHKNKNLTIHKAVSEPHFNEKTVLVTSTWDYVDLWLKRAGKHDARFFWNQAHSFYDATQLLPKTSAPLTAYYCFLNATKALLLTKGLQFSDQHGVSGFTIGGQTSLSNEKVKFKAGGILPALCNHLGEPANGEIYTLKDLLYNLPNIHRAFDLTYSADTELFIPISNPKIVRSQTTHESWFCAELTDKFANQHSINKLPNGFEREGSISDKWIIRASNRFDWRPQQRPASLQRYKNYHKGLRKHLYYINGASRLWYIKRGGNTPGIVPRSSMTITFAAMHKLSEMSRYTPDKLSKHFDCQHNWLLSEFVSSATAQFIDEISSELTGHEFMLPGRN</sequence>
<evidence type="ECO:0000313" key="2">
    <source>
        <dbReference type="Proteomes" id="UP000189431"/>
    </source>
</evidence>
<dbReference type="InterPro" id="IPR026988">
    <property type="entry name" value="YaaC-like"/>
</dbReference>
<dbReference type="RefSeq" id="WP_077670251.1">
    <property type="nucleotide sequence ID" value="NZ_MUFR01000092.1"/>
</dbReference>
<protein>
    <submittedName>
        <fullName evidence="1">Uncharacterized protein</fullName>
    </submittedName>
</protein>
<reference evidence="2" key="1">
    <citation type="submission" date="2017-01" db="EMBL/GenBank/DDBJ databases">
        <title>Draft genome of the species Salinivibrio costicola subsp. alcaliphilus.</title>
        <authorList>
            <person name="Lopez-Hermoso C."/>
            <person name="De La Haba R."/>
            <person name="Sanchez-Porro C."/>
            <person name="Ventosa A."/>
        </authorList>
    </citation>
    <scope>NUCLEOTIDE SEQUENCE [LARGE SCALE GENOMIC DNA]</scope>
    <source>
        <strain evidence="2">CBH448</strain>
    </source>
</reference>
<comment type="caution">
    <text evidence="1">The sequence shown here is derived from an EMBL/GenBank/DDBJ whole genome shotgun (WGS) entry which is preliminary data.</text>
</comment>
<gene>
    <name evidence="1" type="ORF">BZJ21_15245</name>
</gene>